<protein>
    <recommendedName>
        <fullName evidence="4">Secreted protein</fullName>
    </recommendedName>
</protein>
<sequence length="499" mass="49723">MKVSIAGLARTCVVAAAGAGLVFAATQVEGSVALGSQPQRTDTAPAATGAAVTSASLVCPGSELSGVPGVDDIPTDTQVAGVTAPDSVLGDLRPSGDKGSVKLNTMAGKPLTAAGSQRGARVQGAAGRAVGVEVTASKSLAPGLAAAQAWWVRSGDRRALASTSCTRPGTDLWLLAGGGAPGRQERLVLTNPGGNPVTVDVTLHGPDGKVASGAGEGIVVPAHGRTAYLVDSIAPDIDSPAIHVVANGGVVGAALNDSWLDGVRAAGSDTVGPTAAPSRDQVVPGVAIAGAARLRVVVPGPDEAVVQARLLTPDGPRALPKDGVVRVGGGTVRDIDLSGVKPGWYAVQVRADRPVVAGAMVERSQPGRPGDFAWSASSMPVGALAGTAVPTPSGDSSGLKRQLLLTSAKDQATAEVVTVDTSGKTIRQQIKLGVDGVSNAVLPGNATSVWVRRVAGAGEVRAAVLTWADDADGTLVTTTALTEVTLRTDAVTVRREPLG</sequence>
<comment type="caution">
    <text evidence="2">The sequence shown here is derived from an EMBL/GenBank/DDBJ whole genome shotgun (WGS) entry which is preliminary data.</text>
</comment>
<dbReference type="Pfam" id="PF18986">
    <property type="entry name" value="DUF5719"/>
    <property type="match status" value="1"/>
</dbReference>
<feature type="signal peptide" evidence="1">
    <location>
        <begin position="1"/>
        <end position="24"/>
    </location>
</feature>
<dbReference type="InterPro" id="IPR043777">
    <property type="entry name" value="DUF5719"/>
</dbReference>
<proteinExistence type="predicted"/>
<organism evidence="2 3">
    <name type="scientific">Knoellia koreensis</name>
    <dbReference type="NCBI Taxonomy" id="2730921"/>
    <lineage>
        <taxon>Bacteria</taxon>
        <taxon>Bacillati</taxon>
        <taxon>Actinomycetota</taxon>
        <taxon>Actinomycetes</taxon>
        <taxon>Micrococcales</taxon>
        <taxon>Intrasporangiaceae</taxon>
        <taxon>Knoellia</taxon>
    </lineage>
</organism>
<accession>A0A849H9E2</accession>
<dbReference type="Proteomes" id="UP000588586">
    <property type="component" value="Unassembled WGS sequence"/>
</dbReference>
<dbReference type="AlphaFoldDB" id="A0A849H9E2"/>
<dbReference type="EMBL" id="JABEPQ010000002">
    <property type="protein sequence ID" value="NNM46366.1"/>
    <property type="molecule type" value="Genomic_DNA"/>
</dbReference>
<evidence type="ECO:0000313" key="2">
    <source>
        <dbReference type="EMBL" id="NNM46366.1"/>
    </source>
</evidence>
<gene>
    <name evidence="2" type="ORF">HJG52_10145</name>
</gene>
<evidence type="ECO:0008006" key="4">
    <source>
        <dbReference type="Google" id="ProtNLM"/>
    </source>
</evidence>
<feature type="chain" id="PRO_5032566140" description="Secreted protein" evidence="1">
    <location>
        <begin position="25"/>
        <end position="499"/>
    </location>
</feature>
<reference evidence="2 3" key="1">
    <citation type="submission" date="2020-04" db="EMBL/GenBank/DDBJ databases">
        <title>Knoellia sp. isolate from air conditioner.</title>
        <authorList>
            <person name="Chea S."/>
            <person name="Kim D.-U."/>
        </authorList>
    </citation>
    <scope>NUCLEOTIDE SEQUENCE [LARGE SCALE GENOMIC DNA]</scope>
    <source>
        <strain evidence="2 3">DB2414S</strain>
    </source>
</reference>
<dbReference type="RefSeq" id="WP_171243477.1">
    <property type="nucleotide sequence ID" value="NZ_JABEPQ010000002.1"/>
</dbReference>
<evidence type="ECO:0000313" key="3">
    <source>
        <dbReference type="Proteomes" id="UP000588586"/>
    </source>
</evidence>
<name>A0A849H9E2_9MICO</name>
<keyword evidence="1" id="KW-0732">Signal</keyword>
<evidence type="ECO:0000256" key="1">
    <source>
        <dbReference type="SAM" id="SignalP"/>
    </source>
</evidence>
<keyword evidence="3" id="KW-1185">Reference proteome</keyword>